<dbReference type="Proteomes" id="UP000499080">
    <property type="component" value="Unassembled WGS sequence"/>
</dbReference>
<accession>A0A4Y2UWU3</accession>
<dbReference type="AlphaFoldDB" id="A0A4Y2UWU3"/>
<feature type="non-terminal residue" evidence="1">
    <location>
        <position position="1"/>
    </location>
</feature>
<sequence length="147" mass="17278">SQKEITVNIRYDNEILSVDVAFLEKGIKYTTCKLSVFNSTGNIVSENHSFWFDEDVKEFWRCPMPLQKYDQNSDTLCLLTEFSFSSGTDYEKMEEIKYGINLLRLILNNMGKDNFSSGPNIVDDLKSSYDNEPFWKRRLKPQQKYIE</sequence>
<comment type="caution">
    <text evidence="1">The sequence shown here is derived from an EMBL/GenBank/DDBJ whole genome shotgun (WGS) entry which is preliminary data.</text>
</comment>
<organism evidence="1 2">
    <name type="scientific">Araneus ventricosus</name>
    <name type="common">Orbweaver spider</name>
    <name type="synonym">Epeira ventricosa</name>
    <dbReference type="NCBI Taxonomy" id="182803"/>
    <lineage>
        <taxon>Eukaryota</taxon>
        <taxon>Metazoa</taxon>
        <taxon>Ecdysozoa</taxon>
        <taxon>Arthropoda</taxon>
        <taxon>Chelicerata</taxon>
        <taxon>Arachnida</taxon>
        <taxon>Araneae</taxon>
        <taxon>Araneomorphae</taxon>
        <taxon>Entelegynae</taxon>
        <taxon>Araneoidea</taxon>
        <taxon>Araneidae</taxon>
        <taxon>Araneus</taxon>
    </lineage>
</organism>
<evidence type="ECO:0000313" key="1">
    <source>
        <dbReference type="EMBL" id="GBO16624.1"/>
    </source>
</evidence>
<keyword evidence="2" id="KW-1185">Reference proteome</keyword>
<name>A0A4Y2UWU3_ARAVE</name>
<protein>
    <submittedName>
        <fullName evidence="1">Uncharacterized protein</fullName>
    </submittedName>
</protein>
<reference evidence="1 2" key="1">
    <citation type="journal article" date="2019" name="Sci. Rep.">
        <title>Orb-weaving spider Araneus ventricosus genome elucidates the spidroin gene catalogue.</title>
        <authorList>
            <person name="Kono N."/>
            <person name="Nakamura H."/>
            <person name="Ohtoshi R."/>
            <person name="Moran D.A.P."/>
            <person name="Shinohara A."/>
            <person name="Yoshida Y."/>
            <person name="Fujiwara M."/>
            <person name="Mori M."/>
            <person name="Tomita M."/>
            <person name="Arakawa K."/>
        </authorList>
    </citation>
    <scope>NUCLEOTIDE SEQUENCE [LARGE SCALE GENOMIC DNA]</scope>
</reference>
<proteinExistence type="predicted"/>
<dbReference type="EMBL" id="BGPR01040497">
    <property type="protein sequence ID" value="GBO16624.1"/>
    <property type="molecule type" value="Genomic_DNA"/>
</dbReference>
<evidence type="ECO:0000313" key="2">
    <source>
        <dbReference type="Proteomes" id="UP000499080"/>
    </source>
</evidence>
<gene>
    <name evidence="1" type="ORF">AVEN_112482-2_1</name>
</gene>